<feature type="region of interest" description="Disordered" evidence="1">
    <location>
        <begin position="94"/>
        <end position="114"/>
    </location>
</feature>
<proteinExistence type="predicted"/>
<gene>
    <name evidence="4" type="ORF">GCM10009682_25820</name>
</gene>
<dbReference type="InterPro" id="IPR014044">
    <property type="entry name" value="CAP_dom"/>
</dbReference>
<protein>
    <recommendedName>
        <fullName evidence="3">SCP domain-containing protein</fullName>
    </recommendedName>
</protein>
<dbReference type="CDD" id="cd05379">
    <property type="entry name" value="CAP_bacterial"/>
    <property type="match status" value="1"/>
</dbReference>
<dbReference type="SUPFAM" id="SSF55797">
    <property type="entry name" value="PR-1-like"/>
    <property type="match status" value="1"/>
</dbReference>
<accession>A0ABP4Y691</accession>
<dbReference type="Proteomes" id="UP001500218">
    <property type="component" value="Unassembled WGS sequence"/>
</dbReference>
<feature type="chain" id="PRO_5046655436" description="SCP domain-containing protein" evidence="2">
    <location>
        <begin position="16"/>
        <end position="177"/>
    </location>
</feature>
<comment type="caution">
    <text evidence="4">The sequence shown here is derived from an EMBL/GenBank/DDBJ whole genome shotgun (WGS) entry which is preliminary data.</text>
</comment>
<evidence type="ECO:0000256" key="2">
    <source>
        <dbReference type="SAM" id="SignalP"/>
    </source>
</evidence>
<evidence type="ECO:0000256" key="1">
    <source>
        <dbReference type="SAM" id="MobiDB-lite"/>
    </source>
</evidence>
<feature type="domain" description="SCP" evidence="3">
    <location>
        <begin position="56"/>
        <end position="174"/>
    </location>
</feature>
<evidence type="ECO:0000313" key="4">
    <source>
        <dbReference type="EMBL" id="GAA1802796.1"/>
    </source>
</evidence>
<feature type="signal peptide" evidence="2">
    <location>
        <begin position="1"/>
        <end position="15"/>
    </location>
</feature>
<evidence type="ECO:0000313" key="5">
    <source>
        <dbReference type="Proteomes" id="UP001500218"/>
    </source>
</evidence>
<reference evidence="5" key="1">
    <citation type="journal article" date="2019" name="Int. J. Syst. Evol. Microbiol.">
        <title>The Global Catalogue of Microorganisms (GCM) 10K type strain sequencing project: providing services to taxonomists for standard genome sequencing and annotation.</title>
        <authorList>
            <consortium name="The Broad Institute Genomics Platform"/>
            <consortium name="The Broad Institute Genome Sequencing Center for Infectious Disease"/>
            <person name="Wu L."/>
            <person name="Ma J."/>
        </authorList>
    </citation>
    <scope>NUCLEOTIDE SEQUENCE [LARGE SCALE GENOMIC DNA]</scope>
    <source>
        <strain evidence="5">JCM 13250</strain>
    </source>
</reference>
<keyword evidence="5" id="KW-1185">Reference proteome</keyword>
<dbReference type="PANTHER" id="PTHR31157:SF1">
    <property type="entry name" value="SCP DOMAIN-CONTAINING PROTEIN"/>
    <property type="match status" value="1"/>
</dbReference>
<dbReference type="Gene3D" id="3.40.33.10">
    <property type="entry name" value="CAP"/>
    <property type="match status" value="1"/>
</dbReference>
<dbReference type="PANTHER" id="PTHR31157">
    <property type="entry name" value="SCP DOMAIN-CONTAINING PROTEIN"/>
    <property type="match status" value="1"/>
</dbReference>
<dbReference type="EMBL" id="BAAALT010000065">
    <property type="protein sequence ID" value="GAA1802796.1"/>
    <property type="molecule type" value="Genomic_DNA"/>
</dbReference>
<sequence>MPVFKMFCHISIACAAGIAGGGLMGAEATPAATSAATSVATSAVSGWFDPDEDSVLELTNRVRRAHGCSRRLRYNDDLAYAAYRHSRDMARRRYFSHQSRDRRHPDDRIHRAGYNPRNGWGENIAYGYRSAYSVVDAWMNSPSHRRNILNCEFRSLGVGVAVAGDGTLFWTQDFGGR</sequence>
<keyword evidence="2" id="KW-0732">Signal</keyword>
<name>A0ABP4Y691_9ACTN</name>
<dbReference type="InterPro" id="IPR035940">
    <property type="entry name" value="CAP_sf"/>
</dbReference>
<dbReference type="Pfam" id="PF00188">
    <property type="entry name" value="CAP"/>
    <property type="match status" value="1"/>
</dbReference>
<evidence type="ECO:0000259" key="3">
    <source>
        <dbReference type="Pfam" id="PF00188"/>
    </source>
</evidence>
<organism evidence="4 5">
    <name type="scientific">Luedemannella flava</name>
    <dbReference type="NCBI Taxonomy" id="349316"/>
    <lineage>
        <taxon>Bacteria</taxon>
        <taxon>Bacillati</taxon>
        <taxon>Actinomycetota</taxon>
        <taxon>Actinomycetes</taxon>
        <taxon>Micromonosporales</taxon>
        <taxon>Micromonosporaceae</taxon>
        <taxon>Luedemannella</taxon>
    </lineage>
</organism>